<comment type="caution">
    <text evidence="8">The sequence shown here is derived from an EMBL/GenBank/DDBJ whole genome shotgun (WGS) entry which is preliminary data.</text>
</comment>
<evidence type="ECO:0000256" key="6">
    <source>
        <dbReference type="SAM" id="Phobius"/>
    </source>
</evidence>
<keyword evidence="5 6" id="KW-0472">Membrane</keyword>
<evidence type="ECO:0000256" key="5">
    <source>
        <dbReference type="ARBA" id="ARBA00023136"/>
    </source>
</evidence>
<keyword evidence="9" id="KW-1185">Reference proteome</keyword>
<dbReference type="InterPro" id="IPR018076">
    <property type="entry name" value="T2SS_GspF_dom"/>
</dbReference>
<comment type="subcellular location">
    <subcellularLocation>
        <location evidence="1">Cell membrane</location>
        <topology evidence="1">Multi-pass membrane protein</topology>
    </subcellularLocation>
</comment>
<organism evidence="8 9">
    <name type="scientific">Acidisphaera rubrifaciens HS-AP3</name>
    <dbReference type="NCBI Taxonomy" id="1231350"/>
    <lineage>
        <taxon>Bacteria</taxon>
        <taxon>Pseudomonadati</taxon>
        <taxon>Pseudomonadota</taxon>
        <taxon>Alphaproteobacteria</taxon>
        <taxon>Acetobacterales</taxon>
        <taxon>Acetobacteraceae</taxon>
        <taxon>Acidisphaera</taxon>
    </lineage>
</organism>
<sequence length="316" mass="33890">MAAHGVAGWHAVLPALAAGTGLYAGGLGLFLQRLRRRETVAARLSALRPGVAAVRPSVAAPIPLPVRPVVWIGAFIARSGLLSRSTLEQLRHTLRIAGLDGPTGLATFVGAKLLLMAFLPLLVLFAPHLVGLEPPQPVLWAAAAMLIGLLLPDHLVRRRRAGYLTALDRGLPDALDMLVICAEAGLGLEAGLERVSVEARHAHPAIAQELSQTMREMQMSPDRRIALLNLGTRTGLPALVRVTGALAQSLQFGTPLSQALRTLAAELRQDMLTRYEERAARLPVLLTLPMIMFILPCVFLIVAGPAILRAMQTVNW</sequence>
<feature type="transmembrane region" description="Helical" evidence="6">
    <location>
        <begin position="138"/>
        <end position="156"/>
    </location>
</feature>
<evidence type="ECO:0000256" key="2">
    <source>
        <dbReference type="ARBA" id="ARBA00022475"/>
    </source>
</evidence>
<dbReference type="Proteomes" id="UP000032680">
    <property type="component" value="Unassembled WGS sequence"/>
</dbReference>
<gene>
    <name evidence="8" type="ORF">Asru_0131_07</name>
</gene>
<dbReference type="AlphaFoldDB" id="A0A0D6P4E9"/>
<keyword evidence="4 6" id="KW-1133">Transmembrane helix</keyword>
<dbReference type="Pfam" id="PF00482">
    <property type="entry name" value="T2SSF"/>
    <property type="match status" value="1"/>
</dbReference>
<evidence type="ECO:0000256" key="3">
    <source>
        <dbReference type="ARBA" id="ARBA00022692"/>
    </source>
</evidence>
<dbReference type="PANTHER" id="PTHR35007:SF2">
    <property type="entry name" value="PILUS ASSEMBLE PROTEIN"/>
    <property type="match status" value="1"/>
</dbReference>
<feature type="transmembrane region" description="Helical" evidence="6">
    <location>
        <begin position="12"/>
        <end position="31"/>
    </location>
</feature>
<proteinExistence type="predicted"/>
<protein>
    <submittedName>
        <fullName evidence="8">Secretion system type II protein</fullName>
    </submittedName>
</protein>
<feature type="transmembrane region" description="Helical" evidence="6">
    <location>
        <begin position="284"/>
        <end position="308"/>
    </location>
</feature>
<accession>A0A0D6P4E9</accession>
<evidence type="ECO:0000256" key="1">
    <source>
        <dbReference type="ARBA" id="ARBA00004651"/>
    </source>
</evidence>
<keyword evidence="3 6" id="KW-0812">Transmembrane</keyword>
<dbReference type="PANTHER" id="PTHR35007">
    <property type="entry name" value="INTEGRAL MEMBRANE PROTEIN-RELATED"/>
    <property type="match status" value="1"/>
</dbReference>
<reference evidence="8 9" key="1">
    <citation type="submission" date="2012-11" db="EMBL/GenBank/DDBJ databases">
        <title>Whole genome sequence of Acidisphaera rubrifaciens HS-AP3.</title>
        <authorList>
            <person name="Azuma Y."/>
            <person name="Higashiura N."/>
            <person name="Hirakawa H."/>
            <person name="Matsushita K."/>
        </authorList>
    </citation>
    <scope>NUCLEOTIDE SEQUENCE [LARGE SCALE GENOMIC DNA]</scope>
    <source>
        <strain evidence="8 9">HS-AP3</strain>
    </source>
</reference>
<evidence type="ECO:0000256" key="4">
    <source>
        <dbReference type="ARBA" id="ARBA00022989"/>
    </source>
</evidence>
<feature type="transmembrane region" description="Helical" evidence="6">
    <location>
        <begin position="105"/>
        <end position="126"/>
    </location>
</feature>
<evidence type="ECO:0000313" key="9">
    <source>
        <dbReference type="Proteomes" id="UP000032680"/>
    </source>
</evidence>
<keyword evidence="2" id="KW-1003">Cell membrane</keyword>
<evidence type="ECO:0000313" key="8">
    <source>
        <dbReference type="EMBL" id="GAN76615.1"/>
    </source>
</evidence>
<name>A0A0D6P4E9_9PROT</name>
<dbReference type="EMBL" id="BANB01000131">
    <property type="protein sequence ID" value="GAN76615.1"/>
    <property type="molecule type" value="Genomic_DNA"/>
</dbReference>
<dbReference type="GO" id="GO:0005886">
    <property type="term" value="C:plasma membrane"/>
    <property type="evidence" value="ECO:0007669"/>
    <property type="project" value="UniProtKB-SubCell"/>
</dbReference>
<evidence type="ECO:0000259" key="7">
    <source>
        <dbReference type="Pfam" id="PF00482"/>
    </source>
</evidence>
<feature type="domain" description="Type II secretion system protein GspF" evidence="7">
    <location>
        <begin position="175"/>
        <end position="302"/>
    </location>
</feature>